<name>A0A1Y1V8F2_9FUNG</name>
<sequence length="317" mass="36072">MYSNPTDTLNSNYIISTYSILEEESSLTIRNSDFKEIYGEKGFLSSEKSSIKIENSEFSKNFLKYGIFTINKSIFPLSGTFTINNCNFVNNEGVSGSIFYINDVENVSFPITISSSLFQNNKSKVGGIIYSISRYTQEFVKFISCKFNNNKANLGSISYSLNANTEPYFSNYSELKINKSNFSTNPTYIVLNTIKKNNEFSILSGDTLEGTISLIIFPSDFKSMSSDDLVLFEISTNDTDNSLIIGQYRGYCWGSSCDITNVKVIGNTGSYTLTFRILTFGLYHEFKHNYENFNVIINECNDTFLYRNRDDSKFKSW</sequence>
<dbReference type="STRING" id="1754191.A0A1Y1V8F2"/>
<dbReference type="EMBL" id="MCFH01000023">
    <property type="protein sequence ID" value="ORX49709.1"/>
    <property type="molecule type" value="Genomic_DNA"/>
</dbReference>
<proteinExistence type="predicted"/>
<gene>
    <name evidence="1" type="ORF">BCR36DRAFT_291533</name>
</gene>
<dbReference type="AlphaFoldDB" id="A0A1Y1V8F2"/>
<comment type="caution">
    <text evidence="1">The sequence shown here is derived from an EMBL/GenBank/DDBJ whole genome shotgun (WGS) entry which is preliminary data.</text>
</comment>
<reference evidence="1 2" key="1">
    <citation type="submission" date="2016-08" db="EMBL/GenBank/DDBJ databases">
        <title>Genomes of anaerobic fungi encode conserved fungal cellulosomes for biomass hydrolysis.</title>
        <authorList>
            <consortium name="DOE Joint Genome Institute"/>
            <person name="Haitjema C.H."/>
            <person name="Gilmore S.P."/>
            <person name="Henske J.K."/>
            <person name="Solomon K.V."/>
            <person name="De Groot R."/>
            <person name="Kuo A."/>
            <person name="Mondo S.J."/>
            <person name="Salamov A.A."/>
            <person name="Labutti K."/>
            <person name="Zhao Z."/>
            <person name="Chiniquy J."/>
            <person name="Barry K."/>
            <person name="Brewer H.M."/>
            <person name="Purvine S.O."/>
            <person name="Wright A.T."/>
            <person name="Boxma B."/>
            <person name="Van Alen T."/>
            <person name="Hackstein J.H."/>
            <person name="Baker S.E."/>
            <person name="Grigoriev I.V."/>
            <person name="O'Malley M.A."/>
        </authorList>
    </citation>
    <scope>NUCLEOTIDE SEQUENCE [LARGE SCALE GENOMIC DNA]</scope>
    <source>
        <strain evidence="2">finn</strain>
    </source>
</reference>
<accession>A0A1Y1V8F2</accession>
<evidence type="ECO:0000313" key="1">
    <source>
        <dbReference type="EMBL" id="ORX49709.1"/>
    </source>
</evidence>
<keyword evidence="2" id="KW-1185">Reference proteome</keyword>
<evidence type="ECO:0000313" key="2">
    <source>
        <dbReference type="Proteomes" id="UP000193719"/>
    </source>
</evidence>
<reference evidence="1 2" key="2">
    <citation type="submission" date="2016-08" db="EMBL/GenBank/DDBJ databases">
        <title>Pervasive Adenine N6-methylation of Active Genes in Fungi.</title>
        <authorList>
            <consortium name="DOE Joint Genome Institute"/>
            <person name="Mondo S.J."/>
            <person name="Dannebaum R.O."/>
            <person name="Kuo R.C."/>
            <person name="Labutti K."/>
            <person name="Haridas S."/>
            <person name="Kuo A."/>
            <person name="Salamov A."/>
            <person name="Ahrendt S.R."/>
            <person name="Lipzen A."/>
            <person name="Sullivan W."/>
            <person name="Andreopoulos W.B."/>
            <person name="Clum A."/>
            <person name="Lindquist E."/>
            <person name="Daum C."/>
            <person name="Ramamoorthy G.K."/>
            <person name="Gryganskyi A."/>
            <person name="Culley D."/>
            <person name="Magnuson J.K."/>
            <person name="James T.Y."/>
            <person name="O'Malley M.A."/>
            <person name="Stajich J.E."/>
            <person name="Spatafora J.W."/>
            <person name="Visel A."/>
            <person name="Grigoriev I.V."/>
        </authorList>
    </citation>
    <scope>NUCLEOTIDE SEQUENCE [LARGE SCALE GENOMIC DNA]</scope>
    <source>
        <strain evidence="2">finn</strain>
    </source>
</reference>
<protein>
    <submittedName>
        <fullName evidence="1">Uncharacterized protein</fullName>
    </submittedName>
</protein>
<organism evidence="1 2">
    <name type="scientific">Piromyces finnis</name>
    <dbReference type="NCBI Taxonomy" id="1754191"/>
    <lineage>
        <taxon>Eukaryota</taxon>
        <taxon>Fungi</taxon>
        <taxon>Fungi incertae sedis</taxon>
        <taxon>Chytridiomycota</taxon>
        <taxon>Chytridiomycota incertae sedis</taxon>
        <taxon>Neocallimastigomycetes</taxon>
        <taxon>Neocallimastigales</taxon>
        <taxon>Neocallimastigaceae</taxon>
        <taxon>Piromyces</taxon>
    </lineage>
</organism>
<dbReference type="Proteomes" id="UP000193719">
    <property type="component" value="Unassembled WGS sequence"/>
</dbReference>